<keyword evidence="3" id="KW-1185">Reference proteome</keyword>
<evidence type="ECO:0000256" key="1">
    <source>
        <dbReference type="SAM" id="MobiDB-lite"/>
    </source>
</evidence>
<feature type="region of interest" description="Disordered" evidence="1">
    <location>
        <begin position="62"/>
        <end position="82"/>
    </location>
</feature>
<sequence length="82" mass="8565">MGTTHQVASNVGSGTSQADDLHTDRTFDLASSGFGLHDEITQSQGQSRTKAGSLTEEVVIGGRSRSQDSTTNLWVNLAGDGN</sequence>
<evidence type="ECO:0000313" key="3">
    <source>
        <dbReference type="Proteomes" id="UP000315349"/>
    </source>
</evidence>
<organism evidence="2 3">
    <name type="scientific">Planctopirus ephydatiae</name>
    <dbReference type="NCBI Taxonomy" id="2528019"/>
    <lineage>
        <taxon>Bacteria</taxon>
        <taxon>Pseudomonadati</taxon>
        <taxon>Planctomycetota</taxon>
        <taxon>Planctomycetia</taxon>
        <taxon>Planctomycetales</taxon>
        <taxon>Planctomycetaceae</taxon>
        <taxon>Planctopirus</taxon>
    </lineage>
</organism>
<feature type="compositionally biased region" description="Polar residues" evidence="1">
    <location>
        <begin position="1"/>
        <end position="18"/>
    </location>
</feature>
<accession>A0A518GKU6</accession>
<gene>
    <name evidence="2" type="ORF">Spb1_10580</name>
</gene>
<dbReference type="Proteomes" id="UP000315349">
    <property type="component" value="Chromosome"/>
</dbReference>
<dbReference type="EMBL" id="CP036299">
    <property type="protein sequence ID" value="QDV29188.1"/>
    <property type="molecule type" value="Genomic_DNA"/>
</dbReference>
<dbReference type="AlphaFoldDB" id="A0A518GKU6"/>
<dbReference type="KEGG" id="peh:Spb1_10580"/>
<name>A0A518GKU6_9PLAN</name>
<evidence type="ECO:0000313" key="2">
    <source>
        <dbReference type="EMBL" id="QDV29188.1"/>
    </source>
</evidence>
<reference evidence="2 3" key="1">
    <citation type="submission" date="2019-02" db="EMBL/GenBank/DDBJ databases">
        <title>Deep-cultivation of Planctomycetes and their phenomic and genomic characterization uncovers novel biology.</title>
        <authorList>
            <person name="Wiegand S."/>
            <person name="Jogler M."/>
            <person name="Boedeker C."/>
            <person name="Pinto D."/>
            <person name="Vollmers J."/>
            <person name="Rivas-Marin E."/>
            <person name="Kohn T."/>
            <person name="Peeters S.H."/>
            <person name="Heuer A."/>
            <person name="Rast P."/>
            <person name="Oberbeckmann S."/>
            <person name="Bunk B."/>
            <person name="Jeske O."/>
            <person name="Meyerdierks A."/>
            <person name="Storesund J.E."/>
            <person name="Kallscheuer N."/>
            <person name="Luecker S."/>
            <person name="Lage O.M."/>
            <person name="Pohl T."/>
            <person name="Merkel B.J."/>
            <person name="Hornburger P."/>
            <person name="Mueller R.-W."/>
            <person name="Bruemmer F."/>
            <person name="Labrenz M."/>
            <person name="Spormann A.M."/>
            <person name="Op den Camp H."/>
            <person name="Overmann J."/>
            <person name="Amann R."/>
            <person name="Jetten M.S.M."/>
            <person name="Mascher T."/>
            <person name="Medema M.H."/>
            <person name="Devos D.P."/>
            <person name="Kaster A.-K."/>
            <person name="Ovreas L."/>
            <person name="Rohde M."/>
            <person name="Galperin M.Y."/>
            <person name="Jogler C."/>
        </authorList>
    </citation>
    <scope>NUCLEOTIDE SEQUENCE [LARGE SCALE GENOMIC DNA]</scope>
    <source>
        <strain evidence="2 3">Spb1</strain>
    </source>
</reference>
<protein>
    <submittedName>
        <fullName evidence="2">Uncharacterized protein</fullName>
    </submittedName>
</protein>
<proteinExistence type="predicted"/>
<feature type="region of interest" description="Disordered" evidence="1">
    <location>
        <begin position="1"/>
        <end position="23"/>
    </location>
</feature>
<dbReference type="OrthoDB" id="217415at2"/>
<dbReference type="RefSeq" id="WP_145296709.1">
    <property type="nucleotide sequence ID" value="NZ_CP036299.1"/>
</dbReference>